<dbReference type="EMBL" id="PEZW01000020">
    <property type="protein sequence ID" value="PIS07496.1"/>
    <property type="molecule type" value="Genomic_DNA"/>
</dbReference>
<name>A0A2H0W5Z0_9BACT</name>
<organism evidence="1 2">
    <name type="scientific">Candidatus Berkelbacteria bacterium CG10_big_fil_rev_8_21_14_0_10_43_13</name>
    <dbReference type="NCBI Taxonomy" id="1974514"/>
    <lineage>
        <taxon>Bacteria</taxon>
        <taxon>Candidatus Berkelbacteria</taxon>
    </lineage>
</organism>
<proteinExistence type="predicted"/>
<evidence type="ECO:0000313" key="1">
    <source>
        <dbReference type="EMBL" id="PIS07496.1"/>
    </source>
</evidence>
<gene>
    <name evidence="1" type="ORF">COT78_03105</name>
</gene>
<dbReference type="AlphaFoldDB" id="A0A2H0W5Z0"/>
<dbReference type="Proteomes" id="UP000231382">
    <property type="component" value="Unassembled WGS sequence"/>
</dbReference>
<protein>
    <submittedName>
        <fullName evidence="1">Uncharacterized protein</fullName>
    </submittedName>
</protein>
<accession>A0A2H0W5Z0</accession>
<comment type="caution">
    <text evidence="1">The sequence shown here is derived from an EMBL/GenBank/DDBJ whole genome shotgun (WGS) entry which is preliminary data.</text>
</comment>
<sequence length="140" mass="15069">MEYICPICGGKVPLQLKSDIAIVGPHSATVGGDRCGGEGMQAVQRTVNLRPVRRGGQEAATVGDSRNSLDLEDERRFFNRILEQYGIDPVTVTVDARRGCLDVKVDDFLVADVNEAVATAQLRGLKVEVKVNQTNEASAA</sequence>
<reference evidence="2" key="1">
    <citation type="submission" date="2017-09" db="EMBL/GenBank/DDBJ databases">
        <title>Depth-based differentiation of microbial function through sediment-hosted aquifers and enrichment of novel symbionts in the deep terrestrial subsurface.</title>
        <authorList>
            <person name="Probst A.J."/>
            <person name="Ladd B."/>
            <person name="Jarett J.K."/>
            <person name="Geller-Mcgrath D.E."/>
            <person name="Sieber C.M.K."/>
            <person name="Emerson J.B."/>
            <person name="Anantharaman K."/>
            <person name="Thomas B.C."/>
            <person name="Malmstrom R."/>
            <person name="Stieglmeier M."/>
            <person name="Klingl A."/>
            <person name="Woyke T."/>
            <person name="Ryan C.M."/>
            <person name="Banfield J.F."/>
        </authorList>
    </citation>
    <scope>NUCLEOTIDE SEQUENCE [LARGE SCALE GENOMIC DNA]</scope>
</reference>
<evidence type="ECO:0000313" key="2">
    <source>
        <dbReference type="Proteomes" id="UP000231382"/>
    </source>
</evidence>